<feature type="region of interest" description="Disordered" evidence="1">
    <location>
        <begin position="1"/>
        <end position="22"/>
    </location>
</feature>
<gene>
    <name evidence="2" type="ORF">SAMN05445756_1509</name>
</gene>
<evidence type="ECO:0000313" key="3">
    <source>
        <dbReference type="Proteomes" id="UP000198122"/>
    </source>
</evidence>
<dbReference type="Pfam" id="PF06224">
    <property type="entry name" value="AlkZ-like"/>
    <property type="match status" value="1"/>
</dbReference>
<dbReference type="InterPro" id="IPR009351">
    <property type="entry name" value="AlkZ-like"/>
</dbReference>
<organism evidence="2 3">
    <name type="scientific">Kytococcus aerolatus</name>
    <dbReference type="NCBI Taxonomy" id="592308"/>
    <lineage>
        <taxon>Bacteria</taxon>
        <taxon>Bacillati</taxon>
        <taxon>Actinomycetota</taxon>
        <taxon>Actinomycetes</taxon>
        <taxon>Micrococcales</taxon>
        <taxon>Kytococcaceae</taxon>
        <taxon>Kytococcus</taxon>
    </lineage>
</organism>
<dbReference type="PANTHER" id="PTHR30528:SF0">
    <property type="entry name" value="CYTOPLASMIC PROTEIN"/>
    <property type="match status" value="1"/>
</dbReference>
<sequence length="437" mass="48398">MGVTRRDHLSGEGHPVYRDRVPLTPGPARLTLRQARRIALLAQGFGRRRPVTVTQQHLLATARRTGITQIDSVNVLSRSHYLPSFARLGPYDRALLDGLRDGRGPSGRRTRHRLVEYWAHEASLVPVEDWALYGFRMRRARDEAWGGMRAVAREHPGLVEAVQETVRAQGPMTAVEVEAALEHAEEVGSEQWGWNWSLVKAACEHLFWAGELTSAGRNAQFARLYAVPETVLPAEVLARGPVGERPLPDEEAFVALVEAGARAHGIGTLRCFRDHARLKVRQARPALERLVADGVLREVEVPGWSRPGTPVYLHRDAPRPRPVGVRTLLSPFDPVVWQRERAEALFGFAYRIGIYTPAEQRVHGYYVLPFLLGDELVARVDLKADRQAGVLRAPTVHTEPGAPAETEAELHAALAEMAGWLGLDAVDAAPARPNPEA</sequence>
<protein>
    <recommendedName>
        <fullName evidence="4">Winged helix-turn-helix domain-containing protein</fullName>
    </recommendedName>
</protein>
<feature type="compositionally biased region" description="Basic and acidic residues" evidence="1">
    <location>
        <begin position="1"/>
        <end position="21"/>
    </location>
</feature>
<evidence type="ECO:0000313" key="2">
    <source>
        <dbReference type="EMBL" id="SNC71489.1"/>
    </source>
</evidence>
<evidence type="ECO:0008006" key="4">
    <source>
        <dbReference type="Google" id="ProtNLM"/>
    </source>
</evidence>
<dbReference type="AlphaFoldDB" id="A0A212TZT4"/>
<accession>A0A212TZT4</accession>
<dbReference type="PANTHER" id="PTHR30528">
    <property type="entry name" value="CYTOPLASMIC PROTEIN"/>
    <property type="match status" value="1"/>
</dbReference>
<dbReference type="EMBL" id="FYEZ01000002">
    <property type="protein sequence ID" value="SNC71489.1"/>
    <property type="molecule type" value="Genomic_DNA"/>
</dbReference>
<dbReference type="Proteomes" id="UP000198122">
    <property type="component" value="Unassembled WGS sequence"/>
</dbReference>
<keyword evidence="3" id="KW-1185">Reference proteome</keyword>
<proteinExistence type="predicted"/>
<name>A0A212TZT4_9MICO</name>
<evidence type="ECO:0000256" key="1">
    <source>
        <dbReference type="SAM" id="MobiDB-lite"/>
    </source>
</evidence>
<reference evidence="2 3" key="1">
    <citation type="submission" date="2017-06" db="EMBL/GenBank/DDBJ databases">
        <authorList>
            <person name="Kim H.J."/>
            <person name="Triplett B.A."/>
        </authorList>
    </citation>
    <scope>NUCLEOTIDE SEQUENCE [LARGE SCALE GENOMIC DNA]</scope>
    <source>
        <strain evidence="2 3">DSM 22179</strain>
    </source>
</reference>